<evidence type="ECO:0000313" key="2">
    <source>
        <dbReference type="EMBL" id="KAF1924932.1"/>
    </source>
</evidence>
<dbReference type="Proteomes" id="UP000800082">
    <property type="component" value="Unassembled WGS sequence"/>
</dbReference>
<dbReference type="SUPFAM" id="SSF53474">
    <property type="entry name" value="alpha/beta-Hydrolases"/>
    <property type="match status" value="1"/>
</dbReference>
<organism evidence="2 3">
    <name type="scientific">Didymella exigua CBS 183.55</name>
    <dbReference type="NCBI Taxonomy" id="1150837"/>
    <lineage>
        <taxon>Eukaryota</taxon>
        <taxon>Fungi</taxon>
        <taxon>Dikarya</taxon>
        <taxon>Ascomycota</taxon>
        <taxon>Pezizomycotina</taxon>
        <taxon>Dothideomycetes</taxon>
        <taxon>Pleosporomycetidae</taxon>
        <taxon>Pleosporales</taxon>
        <taxon>Pleosporineae</taxon>
        <taxon>Didymellaceae</taxon>
        <taxon>Didymella</taxon>
    </lineage>
</organism>
<dbReference type="GeneID" id="54355223"/>
<dbReference type="EMBL" id="ML978989">
    <property type="protein sequence ID" value="KAF1924932.1"/>
    <property type="molecule type" value="Genomic_DNA"/>
</dbReference>
<dbReference type="OrthoDB" id="446723at2759"/>
<feature type="domain" description="Serine aminopeptidase S33" evidence="1">
    <location>
        <begin position="118"/>
        <end position="295"/>
    </location>
</feature>
<sequence>MLYLHWVTLFPGKWLDEPERAGFLKNQVMPFRIATKDGHRLFTWLVAPLGVYARHLRDFLNERSGDDDVTEKLAFRLLRDDPEARLLIYFHGNAATLGQQRRTEEYRSYASGACEKVFVLAFDYRGFGKSKGVPSEAGLRNDAEAVVDWALNVAMIPPQRIVLLGHSLGTAVVAAVALQYVELGVEFAGIILCAAFTNAGNAFASYSIGGVVPVLAPVKMIPAIQSWFSRKIRDTWRSDVRLAALTHKYSRLRLVFVHAENDSTMPWNQTEELFKSTLRAATEPSTDDDAWSAPTPKYEAADLGEAGRQEVWETDTARIEKLIAKHGGKQYPAHYKEAQGVGVPVARFEIAFGDRRCPWRSSVGY</sequence>
<reference evidence="2" key="1">
    <citation type="journal article" date="2020" name="Stud. Mycol.">
        <title>101 Dothideomycetes genomes: a test case for predicting lifestyles and emergence of pathogens.</title>
        <authorList>
            <person name="Haridas S."/>
            <person name="Albert R."/>
            <person name="Binder M."/>
            <person name="Bloem J."/>
            <person name="Labutti K."/>
            <person name="Salamov A."/>
            <person name="Andreopoulos B."/>
            <person name="Baker S."/>
            <person name="Barry K."/>
            <person name="Bills G."/>
            <person name="Bluhm B."/>
            <person name="Cannon C."/>
            <person name="Castanera R."/>
            <person name="Culley D."/>
            <person name="Daum C."/>
            <person name="Ezra D."/>
            <person name="Gonzalez J."/>
            <person name="Henrissat B."/>
            <person name="Kuo A."/>
            <person name="Liang C."/>
            <person name="Lipzen A."/>
            <person name="Lutzoni F."/>
            <person name="Magnuson J."/>
            <person name="Mondo S."/>
            <person name="Nolan M."/>
            <person name="Ohm R."/>
            <person name="Pangilinan J."/>
            <person name="Park H.-J."/>
            <person name="Ramirez L."/>
            <person name="Alfaro M."/>
            <person name="Sun H."/>
            <person name="Tritt A."/>
            <person name="Yoshinaga Y."/>
            <person name="Zwiers L.-H."/>
            <person name="Turgeon B."/>
            <person name="Goodwin S."/>
            <person name="Spatafora J."/>
            <person name="Crous P."/>
            <person name="Grigoriev I."/>
        </authorList>
    </citation>
    <scope>NUCLEOTIDE SEQUENCE</scope>
    <source>
        <strain evidence="2">CBS 183.55</strain>
    </source>
</reference>
<dbReference type="InterPro" id="IPR022742">
    <property type="entry name" value="Hydrolase_4"/>
</dbReference>
<dbReference type="Gene3D" id="3.40.50.1820">
    <property type="entry name" value="alpha/beta hydrolase"/>
    <property type="match status" value="1"/>
</dbReference>
<dbReference type="Pfam" id="PF12146">
    <property type="entry name" value="Hydrolase_4"/>
    <property type="match status" value="1"/>
</dbReference>
<dbReference type="AlphaFoldDB" id="A0A6A5RBA7"/>
<gene>
    <name evidence="2" type="ORF">M421DRAFT_8376</name>
</gene>
<accession>A0A6A5RBA7</accession>
<name>A0A6A5RBA7_9PLEO</name>
<evidence type="ECO:0000259" key="1">
    <source>
        <dbReference type="Pfam" id="PF12146"/>
    </source>
</evidence>
<proteinExistence type="predicted"/>
<evidence type="ECO:0000313" key="3">
    <source>
        <dbReference type="Proteomes" id="UP000800082"/>
    </source>
</evidence>
<dbReference type="PANTHER" id="PTHR12277">
    <property type="entry name" value="ALPHA/BETA HYDROLASE DOMAIN-CONTAINING PROTEIN"/>
    <property type="match status" value="1"/>
</dbReference>
<dbReference type="GO" id="GO:0016787">
    <property type="term" value="F:hydrolase activity"/>
    <property type="evidence" value="ECO:0007669"/>
    <property type="project" value="UniProtKB-KW"/>
</dbReference>
<dbReference type="InterPro" id="IPR029058">
    <property type="entry name" value="AB_hydrolase_fold"/>
</dbReference>
<dbReference type="PANTHER" id="PTHR12277:SF81">
    <property type="entry name" value="PROTEIN ABHD13"/>
    <property type="match status" value="1"/>
</dbReference>
<protein>
    <submittedName>
        <fullName evidence="2">Alpha/beta-hydrolase</fullName>
    </submittedName>
</protein>
<dbReference type="RefSeq" id="XP_033445184.1">
    <property type="nucleotide sequence ID" value="XM_033597556.1"/>
</dbReference>
<keyword evidence="3" id="KW-1185">Reference proteome</keyword>
<keyword evidence="2" id="KW-0378">Hydrolase</keyword>